<proteinExistence type="predicted"/>
<accession>A0A5C5X3J9</accession>
<reference evidence="1 2" key="1">
    <citation type="submission" date="2019-02" db="EMBL/GenBank/DDBJ databases">
        <title>Deep-cultivation of Planctomycetes and their phenomic and genomic characterization uncovers novel biology.</title>
        <authorList>
            <person name="Wiegand S."/>
            <person name="Jogler M."/>
            <person name="Boedeker C."/>
            <person name="Pinto D."/>
            <person name="Vollmers J."/>
            <person name="Rivas-Marin E."/>
            <person name="Kohn T."/>
            <person name="Peeters S.H."/>
            <person name="Heuer A."/>
            <person name="Rast P."/>
            <person name="Oberbeckmann S."/>
            <person name="Bunk B."/>
            <person name="Jeske O."/>
            <person name="Meyerdierks A."/>
            <person name="Storesund J.E."/>
            <person name="Kallscheuer N."/>
            <person name="Luecker S."/>
            <person name="Lage O.M."/>
            <person name="Pohl T."/>
            <person name="Merkel B.J."/>
            <person name="Hornburger P."/>
            <person name="Mueller R.-W."/>
            <person name="Bruemmer F."/>
            <person name="Labrenz M."/>
            <person name="Spormann A.M."/>
            <person name="Op Den Camp H."/>
            <person name="Overmann J."/>
            <person name="Amann R."/>
            <person name="Jetten M.S.M."/>
            <person name="Mascher T."/>
            <person name="Medema M.H."/>
            <person name="Devos D.P."/>
            <person name="Kaster A.-K."/>
            <person name="Ovreas L."/>
            <person name="Rohde M."/>
            <person name="Galperin M.Y."/>
            <person name="Jogler C."/>
        </authorList>
    </citation>
    <scope>NUCLEOTIDE SEQUENCE [LARGE SCALE GENOMIC DNA]</scope>
    <source>
        <strain evidence="1 2">KOR42</strain>
    </source>
</reference>
<comment type="caution">
    <text evidence="1">The sequence shown here is derived from an EMBL/GenBank/DDBJ whole genome shotgun (WGS) entry which is preliminary data.</text>
</comment>
<dbReference type="EMBL" id="SIHI01000001">
    <property type="protein sequence ID" value="TWT57378.1"/>
    <property type="molecule type" value="Genomic_DNA"/>
</dbReference>
<sequence length="67" mass="6945">MSAFANSGGGHFVVGVDESGNADGGISTTVGRQGLRDWLDQAIHRVEPVPGHQITLIEDSAGRGTLE</sequence>
<dbReference type="AlphaFoldDB" id="A0A5C5X3J9"/>
<evidence type="ECO:0000313" key="2">
    <source>
        <dbReference type="Proteomes" id="UP000317243"/>
    </source>
</evidence>
<dbReference type="Gene3D" id="3.30.950.30">
    <property type="entry name" value="Schlafen, AAA domain"/>
    <property type="match status" value="1"/>
</dbReference>
<name>A0A5C5X3J9_9PLAN</name>
<gene>
    <name evidence="1" type="ORF">KOR42_07380</name>
</gene>
<dbReference type="InterPro" id="IPR038461">
    <property type="entry name" value="Schlafen_AlbA_2_dom_sf"/>
</dbReference>
<dbReference type="Proteomes" id="UP000317243">
    <property type="component" value="Unassembled WGS sequence"/>
</dbReference>
<evidence type="ECO:0000313" key="1">
    <source>
        <dbReference type="EMBL" id="TWT57378.1"/>
    </source>
</evidence>
<evidence type="ECO:0008006" key="3">
    <source>
        <dbReference type="Google" id="ProtNLM"/>
    </source>
</evidence>
<protein>
    <recommendedName>
        <fullName evidence="3">Divergent AAA domain protein</fullName>
    </recommendedName>
</protein>
<keyword evidence="2" id="KW-1185">Reference proteome</keyword>
<organism evidence="1 2">
    <name type="scientific">Thalassoglobus neptunius</name>
    <dbReference type="NCBI Taxonomy" id="1938619"/>
    <lineage>
        <taxon>Bacteria</taxon>
        <taxon>Pseudomonadati</taxon>
        <taxon>Planctomycetota</taxon>
        <taxon>Planctomycetia</taxon>
        <taxon>Planctomycetales</taxon>
        <taxon>Planctomycetaceae</taxon>
        <taxon>Thalassoglobus</taxon>
    </lineage>
</organism>